<sequence>MLRAPLVEALVAIRRSLRYRGRTSGRNRRDRGARRRCQARAPQPGGESAASRRRAGTVEAADPATQVRHMLVLELIEELETIDRKTKTVDKQLRNRVLDHGSTLMDLNGLGPSSAARLLADTGDIHRFATRDRFASWNGTAPLDASSGEQKRHRLSRAANRKINRVLHIMAVVQLRHPTAGRVYYDGRKASGKTSMEAMRALKRHLSNVVYQQMLADQRRRGR</sequence>
<dbReference type="Proteomes" id="UP000503540">
    <property type="component" value="Chromosome"/>
</dbReference>
<dbReference type="GO" id="GO:0003677">
    <property type="term" value="F:DNA binding"/>
    <property type="evidence" value="ECO:0007669"/>
    <property type="project" value="InterPro"/>
</dbReference>
<evidence type="ECO:0000256" key="1">
    <source>
        <dbReference type="SAM" id="MobiDB-lite"/>
    </source>
</evidence>
<evidence type="ECO:0000313" key="4">
    <source>
        <dbReference type="Proteomes" id="UP000503540"/>
    </source>
</evidence>
<keyword evidence="4" id="KW-1185">Reference proteome</keyword>
<dbReference type="KEGG" id="nah:F5544_39045"/>
<protein>
    <submittedName>
        <fullName evidence="3">Transposase</fullName>
    </submittedName>
</protein>
<reference evidence="3 4" key="1">
    <citation type="journal article" date="2019" name="ACS Chem. Biol.">
        <title>Identification and Mobilization of a Cryptic Antibiotic Biosynthesis Gene Locus from a Human-Pathogenic Nocardia Isolate.</title>
        <authorList>
            <person name="Herisse M."/>
            <person name="Ishida K."/>
            <person name="Porter J.L."/>
            <person name="Howden B."/>
            <person name="Hertweck C."/>
            <person name="Stinear T.P."/>
            <person name="Pidot S.J."/>
        </authorList>
    </citation>
    <scope>NUCLEOTIDE SEQUENCE [LARGE SCALE GENOMIC DNA]</scope>
    <source>
        <strain evidence="3 4">AUSMDU00012717</strain>
    </source>
</reference>
<dbReference type="Pfam" id="PF02371">
    <property type="entry name" value="Transposase_20"/>
    <property type="match status" value="1"/>
</dbReference>
<proteinExistence type="predicted"/>
<feature type="region of interest" description="Disordered" evidence="1">
    <location>
        <begin position="21"/>
        <end position="62"/>
    </location>
</feature>
<name>A0A6G9YR97_9NOCA</name>
<dbReference type="PANTHER" id="PTHR33055:SF3">
    <property type="entry name" value="PUTATIVE TRANSPOSASE FOR IS117-RELATED"/>
    <property type="match status" value="1"/>
</dbReference>
<dbReference type="EMBL" id="CP046172">
    <property type="protein sequence ID" value="QIS15630.1"/>
    <property type="molecule type" value="Genomic_DNA"/>
</dbReference>
<dbReference type="PANTHER" id="PTHR33055">
    <property type="entry name" value="TRANSPOSASE FOR INSERTION SEQUENCE ELEMENT IS1111A"/>
    <property type="match status" value="1"/>
</dbReference>
<accession>A0A6G9YR97</accession>
<gene>
    <name evidence="3" type="ORF">F5544_39045</name>
</gene>
<evidence type="ECO:0000313" key="3">
    <source>
        <dbReference type="EMBL" id="QIS15630.1"/>
    </source>
</evidence>
<dbReference type="InterPro" id="IPR003346">
    <property type="entry name" value="Transposase_20"/>
</dbReference>
<organism evidence="3 4">
    <name type="scientific">Nocardia arthritidis</name>
    <dbReference type="NCBI Taxonomy" id="228602"/>
    <lineage>
        <taxon>Bacteria</taxon>
        <taxon>Bacillati</taxon>
        <taxon>Actinomycetota</taxon>
        <taxon>Actinomycetes</taxon>
        <taxon>Mycobacteriales</taxon>
        <taxon>Nocardiaceae</taxon>
        <taxon>Nocardia</taxon>
    </lineage>
</organism>
<dbReference type="InterPro" id="IPR047650">
    <property type="entry name" value="Transpos_IS110"/>
</dbReference>
<feature type="compositionally biased region" description="Basic residues" evidence="1">
    <location>
        <begin position="21"/>
        <end position="38"/>
    </location>
</feature>
<dbReference type="GO" id="GO:0006313">
    <property type="term" value="P:DNA transposition"/>
    <property type="evidence" value="ECO:0007669"/>
    <property type="project" value="InterPro"/>
</dbReference>
<dbReference type="AlphaFoldDB" id="A0A6G9YR97"/>
<dbReference type="GO" id="GO:0004803">
    <property type="term" value="F:transposase activity"/>
    <property type="evidence" value="ECO:0007669"/>
    <property type="project" value="InterPro"/>
</dbReference>
<feature type="domain" description="Transposase IS116/IS110/IS902 C-terminal" evidence="2">
    <location>
        <begin position="103"/>
        <end position="185"/>
    </location>
</feature>
<evidence type="ECO:0000259" key="2">
    <source>
        <dbReference type="Pfam" id="PF02371"/>
    </source>
</evidence>